<evidence type="ECO:0000256" key="6">
    <source>
        <dbReference type="ARBA" id="ARBA00023014"/>
    </source>
</evidence>
<name>A0A6A6JYW7_HEVBR</name>
<dbReference type="PROSITE" id="PS51918">
    <property type="entry name" value="RADICAL_SAM"/>
    <property type="match status" value="1"/>
</dbReference>
<dbReference type="GO" id="GO:0005829">
    <property type="term" value="C:cytosol"/>
    <property type="evidence" value="ECO:0007669"/>
    <property type="project" value="TreeGrafter"/>
</dbReference>
<evidence type="ECO:0000313" key="8">
    <source>
        <dbReference type="EMBL" id="KAF2281782.1"/>
    </source>
</evidence>
<dbReference type="CDD" id="cd01335">
    <property type="entry name" value="Radical_SAM"/>
    <property type="match status" value="1"/>
</dbReference>
<keyword evidence="4" id="KW-0479">Metal-binding</keyword>
<keyword evidence="9" id="KW-1185">Reference proteome</keyword>
<dbReference type="AlphaFoldDB" id="A0A6A6JYW7"/>
<dbReference type="GO" id="GO:0051539">
    <property type="term" value="F:4 iron, 4 sulfur cluster binding"/>
    <property type="evidence" value="ECO:0007669"/>
    <property type="project" value="UniProtKB-KW"/>
</dbReference>
<dbReference type="GO" id="GO:0035597">
    <property type="term" value="F:tRNA-2-methylthio-N(6)-dimethylallyladenosine(37) synthase activity"/>
    <property type="evidence" value="ECO:0007669"/>
    <property type="project" value="TreeGrafter"/>
</dbReference>
<dbReference type="Pfam" id="PF04055">
    <property type="entry name" value="Radical_SAM"/>
    <property type="match status" value="1"/>
</dbReference>
<dbReference type="InterPro" id="IPR032876">
    <property type="entry name" value="J_dom"/>
</dbReference>
<evidence type="ECO:0000256" key="1">
    <source>
        <dbReference type="ARBA" id="ARBA00001966"/>
    </source>
</evidence>
<keyword evidence="2" id="KW-0004">4Fe-4S</keyword>
<dbReference type="PANTHER" id="PTHR43020:SF2">
    <property type="entry name" value="MITOCHONDRIAL TRNA METHYLTHIOTRANSFERASE CDK5RAP1"/>
    <property type="match status" value="1"/>
</dbReference>
<dbReference type="InterPro" id="IPR058240">
    <property type="entry name" value="rSAM_sf"/>
</dbReference>
<dbReference type="SFLD" id="SFLDG01082">
    <property type="entry name" value="B12-binding_domain_containing"/>
    <property type="match status" value="1"/>
</dbReference>
<dbReference type="EMBL" id="JAAGAX010000511">
    <property type="protein sequence ID" value="KAF2281782.1"/>
    <property type="molecule type" value="Genomic_DNA"/>
</dbReference>
<keyword evidence="3" id="KW-0949">S-adenosyl-L-methionine</keyword>
<dbReference type="SFLD" id="SFLDS00029">
    <property type="entry name" value="Radical_SAM"/>
    <property type="match status" value="1"/>
</dbReference>
<dbReference type="SMART" id="SM00729">
    <property type="entry name" value="Elp3"/>
    <property type="match status" value="1"/>
</dbReference>
<evidence type="ECO:0000313" key="9">
    <source>
        <dbReference type="Proteomes" id="UP000467840"/>
    </source>
</evidence>
<dbReference type="NCBIfam" id="TIGR00089">
    <property type="entry name" value="MiaB/RimO family radical SAM methylthiotransferase"/>
    <property type="match status" value="1"/>
</dbReference>
<dbReference type="SUPFAM" id="SSF51445">
    <property type="entry name" value="(Trans)glycosidases"/>
    <property type="match status" value="1"/>
</dbReference>
<dbReference type="Proteomes" id="UP000467840">
    <property type="component" value="Unassembled WGS sequence"/>
</dbReference>
<dbReference type="PROSITE" id="PS01278">
    <property type="entry name" value="MTTASE_RADICAL"/>
    <property type="match status" value="1"/>
</dbReference>
<dbReference type="InterPro" id="IPR020612">
    <property type="entry name" value="Methylthiotransferase_CS"/>
</dbReference>
<dbReference type="Pfam" id="PF13550">
    <property type="entry name" value="Phage-tail_3"/>
    <property type="match status" value="1"/>
</dbReference>
<comment type="caution">
    <text evidence="8">The sequence shown here is derived from an EMBL/GenBank/DDBJ whole genome shotgun (WGS) entry which is preliminary data.</text>
</comment>
<dbReference type="InterPro" id="IPR006638">
    <property type="entry name" value="Elp3/MiaA/NifB-like_rSAM"/>
</dbReference>
<protein>
    <recommendedName>
        <fullName evidence="7">Radical SAM core domain-containing protein</fullName>
    </recommendedName>
</protein>
<dbReference type="InterPro" id="IPR005839">
    <property type="entry name" value="Methylthiotransferase"/>
</dbReference>
<dbReference type="Gene3D" id="3.20.20.80">
    <property type="entry name" value="Glycosidases"/>
    <property type="match status" value="1"/>
</dbReference>
<dbReference type="InterPro" id="IPR017853">
    <property type="entry name" value="GH"/>
</dbReference>
<dbReference type="FunFam" id="3.80.30.20:FF:000001">
    <property type="entry name" value="tRNA-2-methylthio-N(6)-dimethylallyladenosine synthase 2"/>
    <property type="match status" value="1"/>
</dbReference>
<evidence type="ECO:0000256" key="5">
    <source>
        <dbReference type="ARBA" id="ARBA00023004"/>
    </source>
</evidence>
<dbReference type="GO" id="GO:0046872">
    <property type="term" value="F:metal ion binding"/>
    <property type="evidence" value="ECO:0007669"/>
    <property type="project" value="UniProtKB-KW"/>
</dbReference>
<dbReference type="PANTHER" id="PTHR43020">
    <property type="entry name" value="CDK5 REGULATORY SUBUNIT-ASSOCIATED PROTEIN 1"/>
    <property type="match status" value="1"/>
</dbReference>
<dbReference type="SUPFAM" id="SSF102114">
    <property type="entry name" value="Radical SAM enzymes"/>
    <property type="match status" value="1"/>
</dbReference>
<proteinExistence type="predicted"/>
<evidence type="ECO:0000256" key="3">
    <source>
        <dbReference type="ARBA" id="ARBA00022691"/>
    </source>
</evidence>
<gene>
    <name evidence="8" type="ORF">GH714_042606</name>
</gene>
<sequence length="1137" mass="127561">MLTTSILSTITSIVNNTVWKSVTKSIEEALSQTITEGSPTPHWRGRAGTRVRTSLKEIAIQTSTYGKMLCKVYGTAKVSGNIIWAQPIKRVKHKAVHVKHNSQSVKHTTSYHATLAIAICSGPIHRLSRMWANGKPLDLATVKHRLYKGTEDQEPDPLMSSTEKSTPAYRGIAYIVVEDLPLQDYNGTVPGFTFEVTAYPEGFLRDHVIQKIYGIHTVGSREFSYDTETQKITQTGSIGTQEVAYGTAVKINGESGYTRPNALLALDAMQGTLTNVQWVAVTVYWFTDGPNIRQCKVRPATMYGHGTKIIPDTWKVGNFTATNAYKLGPENGRHTLKGTANDVSLVRYIRELKSRGYKVLLLPKLIVNFEEGTQLVCENPQDIGQFFDRQYRPFMEHYCLLTGGIIDAFVIGSGFTSLTRIKDGTESFPAVEELIRLAELAKKTLGSSVVVTYAANWDEYHSYDGTYNMDALWASEYVDVIGINAYFPLADTPNPMHRFSIQSVARSWHNGEGYNHPHENFPPKQSEVYHENPDPAWKNIHQWWSHDHINRHSSKKTAWQPKSKKVWFIEYGFRSVTDCTYRQLSPEQHASVAGSVATDNVDFFAQKTAIEGTLDAWHSSEMVERMFLYAWNLEPYVKTESYSYQNWQTGHWVNGKIDSVALSATLQSILGEMGLRSTTPKEVDELVLGYSICNYISAEAAVRELATIYCLDMREEEGGLIFSGTNPKSVLHVPAEDIIPDSYQATYTPKATCGAQALLYISLGYQSRLRNPQARQADWPKSSILQTSLVLDDLQAEAIVDNLQYLITNQNCFYRISLPIKYAHLNVGDVIGIELEHMQHMIKIAEGEAVLERAPFVDVVVGPQSIHTLPELIMKVTRDAKQVNIEFPVISKFDSIPTDARVGRGVSAFVSVQEGCDKFCTFCVVPYTRGPEYSRSVEDIMVEVEKLADGGTKEVVLLGQNVNAYHGTYKGDEWDLGRLIQKVAEVDGIKRIRYTTSHPRDMHSSLYEAHKYEPKLMPCVHLPVQSGSDSVLRRMNRKHSVKEYIDIIDILRDARNDIAFSSDFIVGFPGETEEDFEGTMNLVRHVGFATSYSFKYSPRPGTPARSIQTRCQRKKKAAACTGYNICCLTSSVLSIVV</sequence>
<accession>A0A6A6JYW7</accession>
<dbReference type="InterPro" id="IPR025195">
    <property type="entry name" value="GTA_TIM_dom"/>
</dbReference>
<feature type="domain" description="Radical SAM core" evidence="7">
    <location>
        <begin position="902"/>
        <end position="1136"/>
    </location>
</feature>
<evidence type="ECO:0000256" key="2">
    <source>
        <dbReference type="ARBA" id="ARBA00022485"/>
    </source>
</evidence>
<dbReference type="CDD" id="cd19607">
    <property type="entry name" value="GTA_TIM-barrel-like"/>
    <property type="match status" value="1"/>
</dbReference>
<dbReference type="InterPro" id="IPR023404">
    <property type="entry name" value="rSAM_horseshoe"/>
</dbReference>
<organism evidence="8 9">
    <name type="scientific">Hevea brasiliensis</name>
    <name type="common">Para rubber tree</name>
    <name type="synonym">Siphonia brasiliensis</name>
    <dbReference type="NCBI Taxonomy" id="3981"/>
    <lineage>
        <taxon>Eukaryota</taxon>
        <taxon>Viridiplantae</taxon>
        <taxon>Streptophyta</taxon>
        <taxon>Embryophyta</taxon>
        <taxon>Tracheophyta</taxon>
        <taxon>Spermatophyta</taxon>
        <taxon>Magnoliopsida</taxon>
        <taxon>eudicotyledons</taxon>
        <taxon>Gunneridae</taxon>
        <taxon>Pentapetalae</taxon>
        <taxon>rosids</taxon>
        <taxon>fabids</taxon>
        <taxon>Malpighiales</taxon>
        <taxon>Euphorbiaceae</taxon>
        <taxon>Crotonoideae</taxon>
        <taxon>Micrandreae</taxon>
        <taxon>Hevea</taxon>
    </lineage>
</organism>
<dbReference type="InterPro" id="IPR007197">
    <property type="entry name" value="rSAM"/>
</dbReference>
<dbReference type="Pfam" id="PF13547">
    <property type="entry name" value="GTA_TIM"/>
    <property type="match status" value="1"/>
</dbReference>
<dbReference type="Gene3D" id="3.80.30.20">
    <property type="entry name" value="tm_1862 like domain"/>
    <property type="match status" value="1"/>
</dbReference>
<reference evidence="8 9" key="1">
    <citation type="journal article" date="2020" name="Mol. Plant">
        <title>The Chromosome-Based Rubber Tree Genome Provides New Insights into Spurge Genome Evolution and Rubber Biosynthesis.</title>
        <authorList>
            <person name="Liu J."/>
            <person name="Shi C."/>
            <person name="Shi C.C."/>
            <person name="Li W."/>
            <person name="Zhang Q.J."/>
            <person name="Zhang Y."/>
            <person name="Li K."/>
            <person name="Lu H.F."/>
            <person name="Shi C."/>
            <person name="Zhu S.T."/>
            <person name="Xiao Z.Y."/>
            <person name="Nan H."/>
            <person name="Yue Y."/>
            <person name="Zhu X.G."/>
            <person name="Wu Y."/>
            <person name="Hong X.N."/>
            <person name="Fan G.Y."/>
            <person name="Tong Y."/>
            <person name="Zhang D."/>
            <person name="Mao C.L."/>
            <person name="Liu Y.L."/>
            <person name="Hao S.J."/>
            <person name="Liu W.Q."/>
            <person name="Lv M.Q."/>
            <person name="Zhang H.B."/>
            <person name="Liu Y."/>
            <person name="Hu-Tang G.R."/>
            <person name="Wang J.P."/>
            <person name="Wang J.H."/>
            <person name="Sun Y.H."/>
            <person name="Ni S.B."/>
            <person name="Chen W.B."/>
            <person name="Zhang X.C."/>
            <person name="Jiao Y.N."/>
            <person name="Eichler E.E."/>
            <person name="Li G.H."/>
            <person name="Liu X."/>
            <person name="Gao L.Z."/>
        </authorList>
    </citation>
    <scope>NUCLEOTIDE SEQUENCE [LARGE SCALE GENOMIC DNA]</scope>
    <source>
        <strain evidence="9">cv. GT1</strain>
        <tissue evidence="8">Leaf</tissue>
    </source>
</reference>
<evidence type="ECO:0000259" key="7">
    <source>
        <dbReference type="PROSITE" id="PS51918"/>
    </source>
</evidence>
<keyword evidence="5" id="KW-0408">Iron</keyword>
<comment type="cofactor">
    <cofactor evidence="1">
        <name>[4Fe-4S] cluster</name>
        <dbReference type="ChEBI" id="CHEBI:49883"/>
    </cofactor>
</comment>
<evidence type="ECO:0000256" key="4">
    <source>
        <dbReference type="ARBA" id="ARBA00022723"/>
    </source>
</evidence>
<keyword evidence="6" id="KW-0411">Iron-sulfur</keyword>